<feature type="transmembrane region" description="Helical" evidence="1">
    <location>
        <begin position="171"/>
        <end position="193"/>
    </location>
</feature>
<feature type="transmembrane region" description="Helical" evidence="1">
    <location>
        <begin position="231"/>
        <end position="253"/>
    </location>
</feature>
<dbReference type="EMBL" id="CCKQ01004021">
    <property type="protein sequence ID" value="CDW75156.1"/>
    <property type="molecule type" value="Genomic_DNA"/>
</dbReference>
<name>A0A077ZYX3_STYLE</name>
<feature type="transmembrane region" description="Helical" evidence="1">
    <location>
        <begin position="297"/>
        <end position="318"/>
    </location>
</feature>
<evidence type="ECO:0000313" key="3">
    <source>
        <dbReference type="Proteomes" id="UP000039865"/>
    </source>
</evidence>
<gene>
    <name evidence="2" type="primary">Contig7108.g7597</name>
    <name evidence="2" type="ORF">STYLEM_4143</name>
</gene>
<dbReference type="InParanoid" id="A0A077ZYX3"/>
<evidence type="ECO:0008006" key="4">
    <source>
        <dbReference type="Google" id="ProtNLM"/>
    </source>
</evidence>
<keyword evidence="1" id="KW-0812">Transmembrane</keyword>
<dbReference type="InterPro" id="IPR037185">
    <property type="entry name" value="EmrE-like"/>
</dbReference>
<dbReference type="SUPFAM" id="SSF103481">
    <property type="entry name" value="Multidrug resistance efflux transporter EmrE"/>
    <property type="match status" value="1"/>
</dbReference>
<accession>A0A077ZYX3</accession>
<protein>
    <recommendedName>
        <fullName evidence="4">EamA domain-containing protein</fullName>
    </recommendedName>
</protein>
<dbReference type="OrthoDB" id="325084at2759"/>
<keyword evidence="1" id="KW-1133">Transmembrane helix</keyword>
<organism evidence="2 3">
    <name type="scientific">Stylonychia lemnae</name>
    <name type="common">Ciliate</name>
    <dbReference type="NCBI Taxonomy" id="5949"/>
    <lineage>
        <taxon>Eukaryota</taxon>
        <taxon>Sar</taxon>
        <taxon>Alveolata</taxon>
        <taxon>Ciliophora</taxon>
        <taxon>Intramacronucleata</taxon>
        <taxon>Spirotrichea</taxon>
        <taxon>Stichotrichia</taxon>
        <taxon>Sporadotrichida</taxon>
        <taxon>Oxytrichidae</taxon>
        <taxon>Stylonychinae</taxon>
        <taxon>Stylonychia</taxon>
    </lineage>
</organism>
<feature type="transmembrane region" description="Helical" evidence="1">
    <location>
        <begin position="202"/>
        <end position="219"/>
    </location>
</feature>
<keyword evidence="3" id="KW-1185">Reference proteome</keyword>
<sequence>MIPNRDRRIEIQNPTNEMQPIIFDEIHEENMIQYDSKEFSELQSFVNLRKQITEQNSWLIYSVMGAISLASHNYIISVQMNMKNNSSYIYSECFSFITFPLCYHALQAYNTWQSRGKFWTKDKSQLTLISNREKIDIHKIILLIFRGILQVMIPLNTALIAFYAIKVDMSVGAMYSIVTLASFFIAFTFYILYKEKLLVRHIVGMVLMIFGVISIAVSKSRNQDMTISPQLIIPIMLCLLQCTFLTVCAVILRQVTKRGYDSIQFSQDSFLVAGIFYLILFIYSQTVFPGSITTQKIIILTLAGAFLILGSTFQNVALKSGRGGVVMAIIQCQSLFQFVFEIFLQFRVPNIFEITSLSLSTVGVIIASLKDNQ</sequence>
<proteinExistence type="predicted"/>
<dbReference type="AlphaFoldDB" id="A0A077ZYX3"/>
<feature type="transmembrane region" description="Helical" evidence="1">
    <location>
        <begin position="140"/>
        <end position="165"/>
    </location>
</feature>
<feature type="transmembrane region" description="Helical" evidence="1">
    <location>
        <begin position="265"/>
        <end position="285"/>
    </location>
</feature>
<dbReference type="Proteomes" id="UP000039865">
    <property type="component" value="Unassembled WGS sequence"/>
</dbReference>
<evidence type="ECO:0000256" key="1">
    <source>
        <dbReference type="SAM" id="Phobius"/>
    </source>
</evidence>
<feature type="transmembrane region" description="Helical" evidence="1">
    <location>
        <begin position="58"/>
        <end position="76"/>
    </location>
</feature>
<keyword evidence="1" id="KW-0472">Membrane</keyword>
<feature type="transmembrane region" description="Helical" evidence="1">
    <location>
        <begin position="88"/>
        <end position="106"/>
    </location>
</feature>
<reference evidence="2 3" key="1">
    <citation type="submission" date="2014-06" db="EMBL/GenBank/DDBJ databases">
        <authorList>
            <person name="Swart Estienne"/>
        </authorList>
    </citation>
    <scope>NUCLEOTIDE SEQUENCE [LARGE SCALE GENOMIC DNA]</scope>
    <source>
        <strain evidence="2 3">130c</strain>
    </source>
</reference>
<evidence type="ECO:0000313" key="2">
    <source>
        <dbReference type="EMBL" id="CDW75156.1"/>
    </source>
</evidence>